<sequence>MQATDVYTSVVHPCARKFPNFPAIWFTVLHFIRTLHSLVEWISCSQAACQVTPQPLVKYDVNTFSILINLINIYTTLKSITISTLEISLCSYPRFKLWCTGVSLMTYHSSFQSQRS</sequence>
<keyword evidence="2" id="KW-1185">Reference proteome</keyword>
<accession>J3LQ36</accession>
<name>J3LQ36_ORYBR</name>
<dbReference type="Proteomes" id="UP000006038">
    <property type="component" value="Chromosome 3"/>
</dbReference>
<dbReference type="Gramene" id="OB03G31620.1">
    <property type="protein sequence ID" value="OB03G31620.1"/>
    <property type="gene ID" value="OB03G31620"/>
</dbReference>
<reference evidence="1" key="2">
    <citation type="submission" date="2013-04" db="UniProtKB">
        <authorList>
            <consortium name="EnsemblPlants"/>
        </authorList>
    </citation>
    <scope>IDENTIFICATION</scope>
</reference>
<organism evidence="1">
    <name type="scientific">Oryza brachyantha</name>
    <name type="common">malo sina</name>
    <dbReference type="NCBI Taxonomy" id="4533"/>
    <lineage>
        <taxon>Eukaryota</taxon>
        <taxon>Viridiplantae</taxon>
        <taxon>Streptophyta</taxon>
        <taxon>Embryophyta</taxon>
        <taxon>Tracheophyta</taxon>
        <taxon>Spermatophyta</taxon>
        <taxon>Magnoliopsida</taxon>
        <taxon>Liliopsida</taxon>
        <taxon>Poales</taxon>
        <taxon>Poaceae</taxon>
        <taxon>BOP clade</taxon>
        <taxon>Oryzoideae</taxon>
        <taxon>Oryzeae</taxon>
        <taxon>Oryzinae</taxon>
        <taxon>Oryza</taxon>
    </lineage>
</organism>
<evidence type="ECO:0000313" key="1">
    <source>
        <dbReference type="EnsemblPlants" id="OB03G31620.1"/>
    </source>
</evidence>
<dbReference type="HOGENOM" id="CLU_2100675_0_0_1"/>
<dbReference type="EnsemblPlants" id="OB03G31620.1">
    <property type="protein sequence ID" value="OB03G31620.1"/>
    <property type="gene ID" value="OB03G31620"/>
</dbReference>
<protein>
    <submittedName>
        <fullName evidence="1">Uncharacterized protein</fullName>
    </submittedName>
</protein>
<reference evidence="1" key="1">
    <citation type="journal article" date="2013" name="Nat. Commun.">
        <title>Whole-genome sequencing of Oryza brachyantha reveals mechanisms underlying Oryza genome evolution.</title>
        <authorList>
            <person name="Chen J."/>
            <person name="Huang Q."/>
            <person name="Gao D."/>
            <person name="Wang J."/>
            <person name="Lang Y."/>
            <person name="Liu T."/>
            <person name="Li B."/>
            <person name="Bai Z."/>
            <person name="Luis Goicoechea J."/>
            <person name="Liang C."/>
            <person name="Chen C."/>
            <person name="Zhang W."/>
            <person name="Sun S."/>
            <person name="Liao Y."/>
            <person name="Zhang X."/>
            <person name="Yang L."/>
            <person name="Song C."/>
            <person name="Wang M."/>
            <person name="Shi J."/>
            <person name="Liu G."/>
            <person name="Liu J."/>
            <person name="Zhou H."/>
            <person name="Zhou W."/>
            <person name="Yu Q."/>
            <person name="An N."/>
            <person name="Chen Y."/>
            <person name="Cai Q."/>
            <person name="Wang B."/>
            <person name="Liu B."/>
            <person name="Min J."/>
            <person name="Huang Y."/>
            <person name="Wu H."/>
            <person name="Li Z."/>
            <person name="Zhang Y."/>
            <person name="Yin Y."/>
            <person name="Song W."/>
            <person name="Jiang J."/>
            <person name="Jackson S.A."/>
            <person name="Wing R.A."/>
            <person name="Wang J."/>
            <person name="Chen M."/>
        </authorList>
    </citation>
    <scope>NUCLEOTIDE SEQUENCE [LARGE SCALE GENOMIC DNA]</scope>
    <source>
        <strain evidence="1">cv. IRGC 101232</strain>
    </source>
</reference>
<proteinExistence type="predicted"/>
<evidence type="ECO:0000313" key="2">
    <source>
        <dbReference type="Proteomes" id="UP000006038"/>
    </source>
</evidence>
<dbReference type="AlphaFoldDB" id="J3LQ36"/>